<proteinExistence type="predicted"/>
<feature type="transmembrane region" description="Helical" evidence="1">
    <location>
        <begin position="62"/>
        <end position="81"/>
    </location>
</feature>
<reference evidence="2 3" key="1">
    <citation type="submission" date="2020-07" db="EMBL/GenBank/DDBJ databases">
        <title>Sequencing the genomes of 1000 actinobacteria strains.</title>
        <authorList>
            <person name="Klenk H.-P."/>
        </authorList>
    </citation>
    <scope>NUCLEOTIDE SEQUENCE [LARGE SCALE GENOMIC DNA]</scope>
    <source>
        <strain evidence="2 3">DSM 23737</strain>
    </source>
</reference>
<dbReference type="AlphaFoldDB" id="A0A7W3JRY9"/>
<gene>
    <name evidence="2" type="ORF">FB555_000220</name>
</gene>
<dbReference type="RefSeq" id="WP_220475727.1">
    <property type="nucleotide sequence ID" value="NZ_JACGWU010000001.1"/>
</dbReference>
<dbReference type="PANTHER" id="PTHR36974:SF1">
    <property type="entry name" value="DOXX FAMILY MEMBRANE PROTEIN"/>
    <property type="match status" value="1"/>
</dbReference>
<organism evidence="2 3">
    <name type="scientific">Alpinimonas psychrophila</name>
    <dbReference type="NCBI Taxonomy" id="748908"/>
    <lineage>
        <taxon>Bacteria</taxon>
        <taxon>Bacillati</taxon>
        <taxon>Actinomycetota</taxon>
        <taxon>Actinomycetes</taxon>
        <taxon>Micrococcales</taxon>
        <taxon>Microbacteriaceae</taxon>
        <taxon>Alpinimonas</taxon>
    </lineage>
</organism>
<name>A0A7W3JRY9_9MICO</name>
<dbReference type="PANTHER" id="PTHR36974">
    <property type="entry name" value="MEMBRANE PROTEIN-RELATED"/>
    <property type="match status" value="1"/>
</dbReference>
<evidence type="ECO:0000256" key="1">
    <source>
        <dbReference type="SAM" id="Phobius"/>
    </source>
</evidence>
<keyword evidence="1" id="KW-0472">Membrane</keyword>
<dbReference type="EMBL" id="JACGWU010000001">
    <property type="protein sequence ID" value="MBA8828149.1"/>
    <property type="molecule type" value="Genomic_DNA"/>
</dbReference>
<evidence type="ECO:0000313" key="3">
    <source>
        <dbReference type="Proteomes" id="UP000524237"/>
    </source>
</evidence>
<accession>A0A7W3JRY9</accession>
<protein>
    <submittedName>
        <fullName evidence="2">Putative membrane protein</fullName>
    </submittedName>
</protein>
<feature type="transmembrane region" description="Helical" evidence="1">
    <location>
        <begin position="86"/>
        <end position="104"/>
    </location>
</feature>
<evidence type="ECO:0000313" key="2">
    <source>
        <dbReference type="EMBL" id="MBA8828149.1"/>
    </source>
</evidence>
<keyword evidence="3" id="KW-1185">Reference proteome</keyword>
<dbReference type="Proteomes" id="UP000524237">
    <property type="component" value="Unassembled WGS sequence"/>
</dbReference>
<keyword evidence="1" id="KW-0812">Transmembrane</keyword>
<feature type="transmembrane region" description="Helical" evidence="1">
    <location>
        <begin position="124"/>
        <end position="146"/>
    </location>
</feature>
<keyword evidence="1" id="KW-1133">Transmembrane helix</keyword>
<sequence length="152" mass="16480">MKTPNPHPEKHSVLSPGSLLRRKIARILLGAALLFTGVAHVSFARATFVAQVPAWVPLDADFVVVASGVVELALGAGLILWPKQQAVTGLIVAFFFLAIFPGNISQTLNHIDAFGLNNDAARIIRLFIQPLLIIWALWSTGAWRALVARALR</sequence>
<comment type="caution">
    <text evidence="2">The sequence shown here is derived from an EMBL/GenBank/DDBJ whole genome shotgun (WGS) entry which is preliminary data.</text>
</comment>